<reference evidence="13" key="1">
    <citation type="submission" date="2016-11" db="EMBL/GenBank/DDBJ databases">
        <authorList>
            <person name="Varghese N."/>
            <person name="Submissions S."/>
        </authorList>
    </citation>
    <scope>NUCLEOTIDE SEQUENCE [LARGE SCALE GENOMIC DNA]</scope>
    <source>
        <strain evidence="13">DSM 22363</strain>
    </source>
</reference>
<comment type="similarity">
    <text evidence="3 10">Belongs to the FliL family.</text>
</comment>
<dbReference type="GO" id="GO:0071978">
    <property type="term" value="P:bacterial-type flagellum-dependent swarming motility"/>
    <property type="evidence" value="ECO:0007669"/>
    <property type="project" value="TreeGrafter"/>
</dbReference>
<keyword evidence="10" id="KW-0997">Cell inner membrane</keyword>
<evidence type="ECO:0000256" key="5">
    <source>
        <dbReference type="ARBA" id="ARBA00022500"/>
    </source>
</evidence>
<feature type="region of interest" description="Disordered" evidence="11">
    <location>
        <begin position="51"/>
        <end position="87"/>
    </location>
</feature>
<keyword evidence="6 10" id="KW-0812">Transmembrane</keyword>
<dbReference type="AlphaFoldDB" id="A0A1N6CWC0"/>
<name>A0A1N6CWC0_9SPHN</name>
<evidence type="ECO:0000313" key="12">
    <source>
        <dbReference type="EMBL" id="SIN62918.1"/>
    </source>
</evidence>
<evidence type="ECO:0000313" key="13">
    <source>
        <dbReference type="Proteomes" id="UP000185192"/>
    </source>
</evidence>
<keyword evidence="12" id="KW-0282">Flagellum</keyword>
<keyword evidence="12" id="KW-0969">Cilium</keyword>
<evidence type="ECO:0000256" key="2">
    <source>
        <dbReference type="ARBA" id="ARBA00004162"/>
    </source>
</evidence>
<dbReference type="GO" id="GO:0006935">
    <property type="term" value="P:chemotaxis"/>
    <property type="evidence" value="ECO:0007669"/>
    <property type="project" value="UniProtKB-KW"/>
</dbReference>
<keyword evidence="4" id="KW-1003">Cell membrane</keyword>
<dbReference type="OrthoDB" id="7058946at2"/>
<organism evidence="12 13">
    <name type="scientific">Parasphingorhabdus marina DSM 22363</name>
    <dbReference type="NCBI Taxonomy" id="1123272"/>
    <lineage>
        <taxon>Bacteria</taxon>
        <taxon>Pseudomonadati</taxon>
        <taxon>Pseudomonadota</taxon>
        <taxon>Alphaproteobacteria</taxon>
        <taxon>Sphingomonadales</taxon>
        <taxon>Sphingomonadaceae</taxon>
        <taxon>Parasphingorhabdus</taxon>
    </lineage>
</organism>
<dbReference type="GO" id="GO:0009425">
    <property type="term" value="C:bacterial-type flagellum basal body"/>
    <property type="evidence" value="ECO:0007669"/>
    <property type="project" value="InterPro"/>
</dbReference>
<evidence type="ECO:0000256" key="1">
    <source>
        <dbReference type="ARBA" id="ARBA00002254"/>
    </source>
</evidence>
<dbReference type="InterPro" id="IPR005503">
    <property type="entry name" value="FliL"/>
</dbReference>
<evidence type="ECO:0000256" key="9">
    <source>
        <dbReference type="ARBA" id="ARBA00023136"/>
    </source>
</evidence>
<accession>A0A1N6CWC0</accession>
<dbReference type="RefSeq" id="WP_074204112.1">
    <property type="nucleotide sequence ID" value="NZ_FSQW01000001.1"/>
</dbReference>
<evidence type="ECO:0000256" key="11">
    <source>
        <dbReference type="SAM" id="MobiDB-lite"/>
    </source>
</evidence>
<evidence type="ECO:0000256" key="4">
    <source>
        <dbReference type="ARBA" id="ARBA00022475"/>
    </source>
</evidence>
<evidence type="ECO:0000256" key="8">
    <source>
        <dbReference type="ARBA" id="ARBA00022989"/>
    </source>
</evidence>
<keyword evidence="5 10" id="KW-0145">Chemotaxis</keyword>
<keyword evidence="12" id="KW-0966">Cell projection</keyword>
<evidence type="ECO:0000256" key="3">
    <source>
        <dbReference type="ARBA" id="ARBA00008281"/>
    </source>
</evidence>
<dbReference type="EMBL" id="FSQW01000001">
    <property type="protein sequence ID" value="SIN62918.1"/>
    <property type="molecule type" value="Genomic_DNA"/>
</dbReference>
<dbReference type="STRING" id="1123272.SAMN02745824_1149"/>
<evidence type="ECO:0000256" key="10">
    <source>
        <dbReference type="RuleBase" id="RU364125"/>
    </source>
</evidence>
<feature type="transmembrane region" description="Helical" evidence="10">
    <location>
        <begin position="24"/>
        <end position="46"/>
    </location>
</feature>
<dbReference type="Pfam" id="PF03748">
    <property type="entry name" value="FliL"/>
    <property type="match status" value="1"/>
</dbReference>
<comment type="subcellular location">
    <subcellularLocation>
        <location evidence="10">Cell inner membrane</location>
    </subcellularLocation>
    <subcellularLocation>
        <location evidence="2">Cell membrane</location>
        <topology evidence="2">Single-pass membrane protein</topology>
    </subcellularLocation>
</comment>
<keyword evidence="13" id="KW-1185">Reference proteome</keyword>
<keyword evidence="8 10" id="KW-1133">Transmembrane helix</keyword>
<evidence type="ECO:0000256" key="7">
    <source>
        <dbReference type="ARBA" id="ARBA00022779"/>
    </source>
</evidence>
<gene>
    <name evidence="12" type="ORF">SAMN02745824_1149</name>
</gene>
<keyword evidence="9 10" id="KW-0472">Membrane</keyword>
<dbReference type="GO" id="GO:0005886">
    <property type="term" value="C:plasma membrane"/>
    <property type="evidence" value="ECO:0007669"/>
    <property type="project" value="UniProtKB-SubCell"/>
</dbReference>
<feature type="compositionally biased region" description="Basic and acidic residues" evidence="11">
    <location>
        <begin position="52"/>
        <end position="67"/>
    </location>
</feature>
<protein>
    <recommendedName>
        <fullName evidence="10">Flagellar protein FliL</fullName>
    </recommendedName>
</protein>
<sequence>MADKEKPEEGEAEGKPKGGKMKKIIMLLLVVLVVGGGGAAGGWFAAGAMGGDDGKEKVDPDRPKLVLKDGSTVDDVPSADEKGAKKAAPTSAYKVSYHQIEQPFTSNLRNSNSFAQVSLAISTYYDERVVQNIQDHEIAIRSAVLMVLAEQDRMELETQIGKQMLQKKLAMRINEVLQEKAGFGGIEDAYFTNFVVQ</sequence>
<dbReference type="PANTHER" id="PTHR35091">
    <property type="entry name" value="FLAGELLAR PROTEIN FLIL"/>
    <property type="match status" value="1"/>
</dbReference>
<dbReference type="PANTHER" id="PTHR35091:SF2">
    <property type="entry name" value="FLAGELLAR PROTEIN FLIL"/>
    <property type="match status" value="1"/>
</dbReference>
<keyword evidence="7 10" id="KW-0283">Flagellar rotation</keyword>
<comment type="function">
    <text evidence="1 10">Controls the rotational direction of flagella during chemotaxis.</text>
</comment>
<proteinExistence type="inferred from homology"/>
<dbReference type="Proteomes" id="UP000185192">
    <property type="component" value="Unassembled WGS sequence"/>
</dbReference>
<evidence type="ECO:0000256" key="6">
    <source>
        <dbReference type="ARBA" id="ARBA00022692"/>
    </source>
</evidence>